<protein>
    <submittedName>
        <fullName evidence="2">Uncharacterized protein</fullName>
    </submittedName>
</protein>
<sequence length="659" mass="74399">MNSILFLFIIYSSIILGVKSIDGDVFTENHDGSLAKTILTKEDGRTESSNSGGQVFVIRSPRPRASAVPTFIGGDRTPRLRAVHNDSKGIDFDLHTAYRLPLQRLSDRQLSLLLAKYSPNDTSNSQKIRADMINAIQEKIVEKSEKKLIRPVLLTNINMLPTDVAINAEPAVDAKAHQRTTVAPVGSATELPIVIRKPEYRRSQKLIPEIESETNERLEKSRLHVPSRMKELSQTLRQVKAKYDAAKIHYMRRLRELNERKITLAVPTKSAPHQIDTTNLSTFTTNENLFVVDNENQQTERQEIPTTQETSPFDGFRKILAYVKAKNQQNKLHDGDNDDSEKQQKPRSGPPRASPIPVVHGAEIKKVKQPVDIAQKTTLLLAGGEGETTSVFENQRSFSFNMKKVSDITAHDLIDQLNDELKATTIATTTTEEIFTTTQPEETTIGDKIVVSNDDETDLADFAAASDENVCDAISCDFEKGDLCQWEASNDEISPDSPHYRRKHRKAHYVRRTWHNWQGRYRNRVTGIARAQVFSFENQRFAAAYVRPFQRATLTGKLLSGEQETIRFRAWEATRNVQLKVCCDTTENCVFETEIGVFRGSRRWREHTATCPKGTSKIIFECINHGIYQGACGVDNIHLANLYCPQVIPLTPLIDNEQS</sequence>
<name>A0AC34Q2I8_9BILA</name>
<dbReference type="WBParaSite" id="JU765_v2.g12292.t1">
    <property type="protein sequence ID" value="JU765_v2.g12292.t1"/>
    <property type="gene ID" value="JU765_v2.g12292"/>
</dbReference>
<proteinExistence type="predicted"/>
<dbReference type="Proteomes" id="UP000887576">
    <property type="component" value="Unplaced"/>
</dbReference>
<reference evidence="2" key="1">
    <citation type="submission" date="2022-11" db="UniProtKB">
        <authorList>
            <consortium name="WormBaseParasite"/>
        </authorList>
    </citation>
    <scope>IDENTIFICATION</scope>
</reference>
<evidence type="ECO:0000313" key="2">
    <source>
        <dbReference type="WBParaSite" id="JU765_v2.g12292.t1"/>
    </source>
</evidence>
<organism evidence="1 2">
    <name type="scientific">Panagrolaimus sp. JU765</name>
    <dbReference type="NCBI Taxonomy" id="591449"/>
    <lineage>
        <taxon>Eukaryota</taxon>
        <taxon>Metazoa</taxon>
        <taxon>Ecdysozoa</taxon>
        <taxon>Nematoda</taxon>
        <taxon>Chromadorea</taxon>
        <taxon>Rhabditida</taxon>
        <taxon>Tylenchina</taxon>
        <taxon>Panagrolaimomorpha</taxon>
        <taxon>Panagrolaimoidea</taxon>
        <taxon>Panagrolaimidae</taxon>
        <taxon>Panagrolaimus</taxon>
    </lineage>
</organism>
<accession>A0AC34Q2I8</accession>
<evidence type="ECO:0000313" key="1">
    <source>
        <dbReference type="Proteomes" id="UP000887576"/>
    </source>
</evidence>